<dbReference type="Pfam" id="PF00642">
    <property type="entry name" value="zf-CCCH"/>
    <property type="match status" value="1"/>
</dbReference>
<dbReference type="InterPro" id="IPR036855">
    <property type="entry name" value="Znf_CCCH_sf"/>
</dbReference>
<dbReference type="GO" id="GO:0005634">
    <property type="term" value="C:nucleus"/>
    <property type="evidence" value="ECO:0007669"/>
    <property type="project" value="TreeGrafter"/>
</dbReference>
<feature type="compositionally biased region" description="Polar residues" evidence="5">
    <location>
        <begin position="182"/>
        <end position="196"/>
    </location>
</feature>
<evidence type="ECO:0000313" key="8">
    <source>
        <dbReference type="Proteomes" id="UP000799424"/>
    </source>
</evidence>
<organism evidence="7 8">
    <name type="scientific">Ophiobolus disseminans</name>
    <dbReference type="NCBI Taxonomy" id="1469910"/>
    <lineage>
        <taxon>Eukaryota</taxon>
        <taxon>Fungi</taxon>
        <taxon>Dikarya</taxon>
        <taxon>Ascomycota</taxon>
        <taxon>Pezizomycotina</taxon>
        <taxon>Dothideomycetes</taxon>
        <taxon>Pleosporomycetidae</taxon>
        <taxon>Pleosporales</taxon>
        <taxon>Pleosporineae</taxon>
        <taxon>Phaeosphaeriaceae</taxon>
        <taxon>Ophiobolus</taxon>
    </lineage>
</organism>
<evidence type="ECO:0000256" key="2">
    <source>
        <dbReference type="ARBA" id="ARBA00022771"/>
    </source>
</evidence>
<dbReference type="InterPro" id="IPR000571">
    <property type="entry name" value="Znf_CCCH"/>
</dbReference>
<evidence type="ECO:0000313" key="7">
    <source>
        <dbReference type="EMBL" id="KAF2831769.1"/>
    </source>
</evidence>
<feature type="compositionally biased region" description="Acidic residues" evidence="5">
    <location>
        <begin position="443"/>
        <end position="454"/>
    </location>
</feature>
<proteinExistence type="predicted"/>
<evidence type="ECO:0000256" key="5">
    <source>
        <dbReference type="SAM" id="MobiDB-lite"/>
    </source>
</evidence>
<feature type="compositionally biased region" description="Polar residues" evidence="5">
    <location>
        <begin position="16"/>
        <end position="26"/>
    </location>
</feature>
<name>A0A6A7AGH1_9PLEO</name>
<dbReference type="InterPro" id="IPR039136">
    <property type="entry name" value="NUFIP1-like"/>
</dbReference>
<dbReference type="GO" id="GO:0008270">
    <property type="term" value="F:zinc ion binding"/>
    <property type="evidence" value="ECO:0007669"/>
    <property type="project" value="UniProtKB-KW"/>
</dbReference>
<feature type="compositionally biased region" description="Basic and acidic residues" evidence="5">
    <location>
        <begin position="377"/>
        <end position="408"/>
    </location>
</feature>
<dbReference type="EMBL" id="MU006218">
    <property type="protein sequence ID" value="KAF2831769.1"/>
    <property type="molecule type" value="Genomic_DNA"/>
</dbReference>
<dbReference type="OrthoDB" id="273070at2759"/>
<keyword evidence="1 4" id="KW-0479">Metal-binding</keyword>
<gene>
    <name evidence="7" type="ORF">CC86DRAFT_443318</name>
</gene>
<feature type="compositionally biased region" description="Low complexity" evidence="5">
    <location>
        <begin position="220"/>
        <end position="233"/>
    </location>
</feature>
<sequence length="548" mass="58863">MTSFKFPPPPPPPPRASSNDNQPSYPSQRGGAGRGRSDGNRGRGGQSRGGNNNFGGNTRGGQGQAHGGGGNSHSRGGPRGGYQNNRGGDTRRGGSGPNHGIQQQYAPPAHVPSIPTGPYVNPPFASPTYHGGNAQSPVDPNALVQAMAFMATPAGVQSMAAFASHMAYTGNPPYVPTPPPQQAHQSAQFSPTQQSGQKRKWDDRRNNGNAQSQPQPPRKPQQQGSKPPRAKAAVPPPVPTFGFSLPKPPPAPPFATSKPNKAIDSRKRKVKLGLAYAASSDESSEDESVDEEVVLGSRLKGGGYAFEHEGEHISLQTAGDIVAWIKDRKRNFPTLQKAREKAEAAMMKRRNELEFVRKLKGKPPRAEIPPRQKPVPKVREPNERDEKKQEELAALRKRLHESLHRKSEAPATIDLGLGYGSETDSGDGSSSVLSESSVVSSSEESEDDSDDSDAPPEPTSSKVAPPPIKVPPPPVGSQTQRKPDKEKICQNFKQYGKCPFGQSCKFKHPKKESKSTGLYEKLVEQELVKSDQVALDAIKFLGQNGFLG</sequence>
<dbReference type="Pfam" id="PF10453">
    <property type="entry name" value="NUFIP1"/>
    <property type="match status" value="1"/>
</dbReference>
<feature type="domain" description="C3H1-type" evidence="6">
    <location>
        <begin position="483"/>
        <end position="511"/>
    </location>
</feature>
<feature type="compositionally biased region" description="Pro residues" evidence="5">
    <location>
        <begin position="464"/>
        <end position="475"/>
    </location>
</feature>
<feature type="zinc finger region" description="C3H1-type" evidence="4">
    <location>
        <begin position="483"/>
        <end position="511"/>
    </location>
</feature>
<evidence type="ECO:0000256" key="4">
    <source>
        <dbReference type="PROSITE-ProRule" id="PRU00723"/>
    </source>
</evidence>
<dbReference type="InterPro" id="IPR019496">
    <property type="entry name" value="NUFIP1_cons_dom"/>
</dbReference>
<dbReference type="PANTHER" id="PTHR13309">
    <property type="entry name" value="NUCLEAR FRAGILE X MENTAL RETARDATION PROTEIN INTERACTING PROTEIN 1"/>
    <property type="match status" value="1"/>
</dbReference>
<feature type="region of interest" description="Disordered" evidence="5">
    <location>
        <begin position="1"/>
        <end position="139"/>
    </location>
</feature>
<dbReference type="PANTHER" id="PTHR13309:SF0">
    <property type="entry name" value="FMR1-INTERACTING PROTEIN NUFIP1"/>
    <property type="match status" value="1"/>
</dbReference>
<feature type="compositionally biased region" description="Gly residues" evidence="5">
    <location>
        <begin position="57"/>
        <end position="71"/>
    </location>
</feature>
<feature type="compositionally biased region" description="Low complexity" evidence="5">
    <location>
        <begin position="420"/>
        <end position="442"/>
    </location>
</feature>
<accession>A0A6A7AGH1</accession>
<keyword evidence="8" id="KW-1185">Reference proteome</keyword>
<keyword evidence="2 4" id="KW-0863">Zinc-finger</keyword>
<keyword evidence="3 4" id="KW-0862">Zinc</keyword>
<evidence type="ECO:0000256" key="1">
    <source>
        <dbReference type="ARBA" id="ARBA00022723"/>
    </source>
</evidence>
<dbReference type="GO" id="GO:0003723">
    <property type="term" value="F:RNA binding"/>
    <property type="evidence" value="ECO:0007669"/>
    <property type="project" value="InterPro"/>
</dbReference>
<dbReference type="Proteomes" id="UP000799424">
    <property type="component" value="Unassembled WGS sequence"/>
</dbReference>
<dbReference type="AlphaFoldDB" id="A0A6A7AGH1"/>
<dbReference type="SMART" id="SM00356">
    <property type="entry name" value="ZnF_C3H1"/>
    <property type="match status" value="1"/>
</dbReference>
<feature type="compositionally biased region" description="Pro residues" evidence="5">
    <location>
        <begin position="1"/>
        <end position="15"/>
    </location>
</feature>
<feature type="region of interest" description="Disordered" evidence="5">
    <location>
        <begin position="354"/>
        <end position="486"/>
    </location>
</feature>
<feature type="region of interest" description="Disordered" evidence="5">
    <location>
        <begin position="167"/>
        <end position="262"/>
    </location>
</feature>
<protein>
    <recommendedName>
        <fullName evidence="6">C3H1-type domain-containing protein</fullName>
    </recommendedName>
</protein>
<evidence type="ECO:0000259" key="6">
    <source>
        <dbReference type="PROSITE" id="PS50103"/>
    </source>
</evidence>
<evidence type="ECO:0000256" key="3">
    <source>
        <dbReference type="ARBA" id="ARBA00022833"/>
    </source>
</evidence>
<reference evidence="7" key="1">
    <citation type="journal article" date="2020" name="Stud. Mycol.">
        <title>101 Dothideomycetes genomes: a test case for predicting lifestyles and emergence of pathogens.</title>
        <authorList>
            <person name="Haridas S."/>
            <person name="Albert R."/>
            <person name="Binder M."/>
            <person name="Bloem J."/>
            <person name="Labutti K."/>
            <person name="Salamov A."/>
            <person name="Andreopoulos B."/>
            <person name="Baker S."/>
            <person name="Barry K."/>
            <person name="Bills G."/>
            <person name="Bluhm B."/>
            <person name="Cannon C."/>
            <person name="Castanera R."/>
            <person name="Culley D."/>
            <person name="Daum C."/>
            <person name="Ezra D."/>
            <person name="Gonzalez J."/>
            <person name="Henrissat B."/>
            <person name="Kuo A."/>
            <person name="Liang C."/>
            <person name="Lipzen A."/>
            <person name="Lutzoni F."/>
            <person name="Magnuson J."/>
            <person name="Mondo S."/>
            <person name="Nolan M."/>
            <person name="Ohm R."/>
            <person name="Pangilinan J."/>
            <person name="Park H.-J."/>
            <person name="Ramirez L."/>
            <person name="Alfaro M."/>
            <person name="Sun H."/>
            <person name="Tritt A."/>
            <person name="Yoshinaga Y."/>
            <person name="Zwiers L.-H."/>
            <person name="Turgeon B."/>
            <person name="Goodwin S."/>
            <person name="Spatafora J."/>
            <person name="Crous P."/>
            <person name="Grigoriev I."/>
        </authorList>
    </citation>
    <scope>NUCLEOTIDE SEQUENCE</scope>
    <source>
        <strain evidence="7">CBS 113818</strain>
    </source>
</reference>
<dbReference type="PROSITE" id="PS50103">
    <property type="entry name" value="ZF_C3H1"/>
    <property type="match status" value="1"/>
</dbReference>
<dbReference type="GO" id="GO:0000492">
    <property type="term" value="P:box C/D snoRNP assembly"/>
    <property type="evidence" value="ECO:0007669"/>
    <property type="project" value="TreeGrafter"/>
</dbReference>
<dbReference type="SUPFAM" id="SSF90229">
    <property type="entry name" value="CCCH zinc finger"/>
    <property type="match status" value="1"/>
</dbReference>
<dbReference type="Gene3D" id="6.10.250.3220">
    <property type="match status" value="1"/>
</dbReference>